<accession>A0A6M3JVL0</accession>
<protein>
    <submittedName>
        <fullName evidence="1">Uncharacterized protein</fullName>
    </submittedName>
</protein>
<name>A0A6M3JVL0_9ZZZZ</name>
<reference evidence="1" key="1">
    <citation type="submission" date="2020-03" db="EMBL/GenBank/DDBJ databases">
        <title>The deep terrestrial virosphere.</title>
        <authorList>
            <person name="Holmfeldt K."/>
            <person name="Nilsson E."/>
            <person name="Simone D."/>
            <person name="Lopez-Fernandez M."/>
            <person name="Wu X."/>
            <person name="de Brujin I."/>
            <person name="Lundin D."/>
            <person name="Andersson A."/>
            <person name="Bertilsson S."/>
            <person name="Dopson M."/>
        </authorList>
    </citation>
    <scope>NUCLEOTIDE SEQUENCE</scope>
    <source>
        <strain evidence="1">MM415A02396</strain>
    </source>
</reference>
<evidence type="ECO:0000313" key="1">
    <source>
        <dbReference type="EMBL" id="QJA73371.1"/>
    </source>
</evidence>
<sequence>MKIILKRVPVEEMSCENCVLNPQNCSIYADNPTNCVEDEEGEIQHYIWIIEELKRK</sequence>
<dbReference type="AlphaFoldDB" id="A0A6M3JVL0"/>
<dbReference type="EMBL" id="MT142022">
    <property type="protein sequence ID" value="QJA73371.1"/>
    <property type="molecule type" value="Genomic_DNA"/>
</dbReference>
<gene>
    <name evidence="1" type="ORF">MM415A02396_0014</name>
</gene>
<organism evidence="1">
    <name type="scientific">viral metagenome</name>
    <dbReference type="NCBI Taxonomy" id="1070528"/>
    <lineage>
        <taxon>unclassified sequences</taxon>
        <taxon>metagenomes</taxon>
        <taxon>organismal metagenomes</taxon>
    </lineage>
</organism>
<proteinExistence type="predicted"/>